<accession>A0A2Z5JNG3</accession>
<dbReference type="Proteomes" id="UP000252698">
    <property type="component" value="Chromosome"/>
</dbReference>
<dbReference type="EMBL" id="CP027306">
    <property type="protein sequence ID" value="AXE81903.1"/>
    <property type="molecule type" value="Genomic_DNA"/>
</dbReference>
<evidence type="ECO:0000256" key="1">
    <source>
        <dbReference type="SAM" id="MobiDB-lite"/>
    </source>
</evidence>
<name>A0A2Z5JNG3_STRAR</name>
<dbReference type="RefSeq" id="WP_114248305.1">
    <property type="nucleotide sequence ID" value="NZ_CP027306.1"/>
</dbReference>
<proteinExistence type="predicted"/>
<feature type="region of interest" description="Disordered" evidence="1">
    <location>
        <begin position="106"/>
        <end position="137"/>
    </location>
</feature>
<dbReference type="AlphaFoldDB" id="A0A2Z5JNG3"/>
<protein>
    <submittedName>
        <fullName evidence="2">Uncharacterized protein</fullName>
    </submittedName>
</protein>
<organism evidence="2 3">
    <name type="scientific">Streptomyces atratus</name>
    <dbReference type="NCBI Taxonomy" id="1893"/>
    <lineage>
        <taxon>Bacteria</taxon>
        <taxon>Bacillati</taxon>
        <taxon>Actinomycetota</taxon>
        <taxon>Actinomycetes</taxon>
        <taxon>Kitasatosporales</taxon>
        <taxon>Streptomycetaceae</taxon>
        <taxon>Streptomyces</taxon>
    </lineage>
</organism>
<dbReference type="GeneID" id="95524258"/>
<evidence type="ECO:0000313" key="3">
    <source>
        <dbReference type="Proteomes" id="UP000252698"/>
    </source>
</evidence>
<dbReference type="KEGG" id="sata:C5746_38835"/>
<gene>
    <name evidence="2" type="ORF">C5746_38835</name>
</gene>
<reference evidence="2 3" key="1">
    <citation type="journal article" date="2018" name="Front. Microbiol.">
        <title>Genome Sequencing of Streptomyces atratus SCSIOZH16 and Activation Production of Nocardamine via Metabolic Engineering.</title>
        <authorList>
            <person name="Li Y."/>
            <person name="Zhang C."/>
            <person name="Liu C."/>
            <person name="Ju J."/>
            <person name="Ma J."/>
        </authorList>
    </citation>
    <scope>NUCLEOTIDE SEQUENCE [LARGE SCALE GENOMIC DNA]</scope>
    <source>
        <strain evidence="2 3">SCSIO_ZH16</strain>
    </source>
</reference>
<evidence type="ECO:0000313" key="2">
    <source>
        <dbReference type="EMBL" id="AXE81903.1"/>
    </source>
</evidence>
<sequence length="203" mass="21600">MSALRNSETERTRKLAQGAVRWLAPQELAFFEETADAYFEDPVRATRKARPEPLGIGIDAIAVGTWTVFALPVAAAVAGNIATDVMREERVRGWWRRRRARADVRTDGTPVDEAVGGPAGAADNPYAAPGTARPVAPGGLRPADLELLRRIAYDRGVALGLPPEQARLLADAILGGVVADWSAGAPEDDEQSGSSRDGEDTSS</sequence>
<feature type="region of interest" description="Disordered" evidence="1">
    <location>
        <begin position="181"/>
        <end position="203"/>
    </location>
</feature>